<dbReference type="PANTHER" id="PTHR42852:SF17">
    <property type="entry name" value="THIOREDOXIN-LIKE PROTEIN HI_1115"/>
    <property type="match status" value="1"/>
</dbReference>
<proteinExistence type="predicted"/>
<evidence type="ECO:0000259" key="1">
    <source>
        <dbReference type="PROSITE" id="PS51352"/>
    </source>
</evidence>
<feature type="domain" description="Thioredoxin" evidence="1">
    <location>
        <begin position="37"/>
        <end position="177"/>
    </location>
</feature>
<dbReference type="SUPFAM" id="SSF52833">
    <property type="entry name" value="Thioredoxin-like"/>
    <property type="match status" value="1"/>
</dbReference>
<dbReference type="PROSITE" id="PS51352">
    <property type="entry name" value="THIOREDOXIN_2"/>
    <property type="match status" value="1"/>
</dbReference>
<dbReference type="GO" id="GO:0016491">
    <property type="term" value="F:oxidoreductase activity"/>
    <property type="evidence" value="ECO:0007669"/>
    <property type="project" value="InterPro"/>
</dbReference>
<dbReference type="EMBL" id="MIZA01000004">
    <property type="protein sequence ID" value="OIR20980.1"/>
    <property type="molecule type" value="Genomic_DNA"/>
</dbReference>
<protein>
    <recommendedName>
        <fullName evidence="1">Thioredoxin domain-containing protein</fullName>
    </recommendedName>
</protein>
<dbReference type="InterPro" id="IPR013766">
    <property type="entry name" value="Thioredoxin_domain"/>
</dbReference>
<accession>A0A1J5U4M1</accession>
<dbReference type="Proteomes" id="UP000183080">
    <property type="component" value="Unassembled WGS sequence"/>
</dbReference>
<dbReference type="InterPro" id="IPR050553">
    <property type="entry name" value="Thioredoxin_ResA/DsbE_sf"/>
</dbReference>
<reference evidence="2 3" key="1">
    <citation type="submission" date="2016-08" db="EMBL/GenBank/DDBJ databases">
        <title>New Insights into Marine Group III Euryarchaeota, from dark to light.</title>
        <authorList>
            <person name="Haro-Moreno J.M."/>
            <person name="Rodriguez-Valera F."/>
            <person name="Lopez-Garcia P."/>
            <person name="Moreira D."/>
            <person name="Martin-Cuadrado A.B."/>
        </authorList>
    </citation>
    <scope>NUCLEOTIDE SEQUENCE [LARGE SCALE GENOMIC DNA]</scope>
    <source>
        <strain evidence="2">CG-Epi1</strain>
    </source>
</reference>
<dbReference type="AlphaFoldDB" id="A0A1J5U4M1"/>
<dbReference type="STRING" id="1888995.BD935_03950"/>
<sequence>MDTRTLFGALLIAGIVGGFSVNSYFMDNGTEDNIIDVEVGSEAPDFALTDSEGNSFNLSDFENEKVVVLEFMNMGCGSCHNFEKEVLKSYCNSTTMPEDVEVISLTQTEDVSQEDLEDRAEGKNWAYVFGSEEITDAFGADRSPSIIIIDKDGIVTFSESGHMTESELEERINEALA</sequence>
<dbReference type="PANTHER" id="PTHR42852">
    <property type="entry name" value="THIOL:DISULFIDE INTERCHANGE PROTEIN DSBE"/>
    <property type="match status" value="1"/>
</dbReference>
<gene>
    <name evidence="2" type="ORF">BD935_03950</name>
</gene>
<dbReference type="InterPro" id="IPR013740">
    <property type="entry name" value="Redoxin"/>
</dbReference>
<dbReference type="Pfam" id="PF08534">
    <property type="entry name" value="Redoxin"/>
    <property type="match status" value="1"/>
</dbReference>
<dbReference type="Gene3D" id="3.40.30.10">
    <property type="entry name" value="Glutaredoxin"/>
    <property type="match status" value="1"/>
</dbReference>
<comment type="caution">
    <text evidence="2">The sequence shown here is derived from an EMBL/GenBank/DDBJ whole genome shotgun (WGS) entry which is preliminary data.</text>
</comment>
<evidence type="ECO:0000313" key="3">
    <source>
        <dbReference type="Proteomes" id="UP000183080"/>
    </source>
</evidence>
<organism evidence="2 3">
    <name type="scientific">Marine Group III euryarchaeote CG-Epi1</name>
    <dbReference type="NCBI Taxonomy" id="1888995"/>
    <lineage>
        <taxon>Archaea</taxon>
        <taxon>Methanobacteriati</taxon>
        <taxon>Thermoplasmatota</taxon>
        <taxon>Thermoplasmata</taxon>
        <taxon>Candidatus Thermoprofundales</taxon>
    </lineage>
</organism>
<evidence type="ECO:0000313" key="2">
    <source>
        <dbReference type="EMBL" id="OIR20980.1"/>
    </source>
</evidence>
<name>A0A1J5U4M1_9ARCH</name>
<dbReference type="InterPro" id="IPR036249">
    <property type="entry name" value="Thioredoxin-like_sf"/>
</dbReference>